<evidence type="ECO:0008006" key="3">
    <source>
        <dbReference type="Google" id="ProtNLM"/>
    </source>
</evidence>
<dbReference type="InterPro" id="IPR027417">
    <property type="entry name" value="P-loop_NTPase"/>
</dbReference>
<dbReference type="Gene3D" id="3.40.50.300">
    <property type="entry name" value="P-loop containing nucleotide triphosphate hydrolases"/>
    <property type="match status" value="1"/>
</dbReference>
<dbReference type="EMBL" id="BSRI01000001">
    <property type="protein sequence ID" value="GLV54073.1"/>
    <property type="molecule type" value="Genomic_DNA"/>
</dbReference>
<evidence type="ECO:0000313" key="1">
    <source>
        <dbReference type="EMBL" id="GLV54073.1"/>
    </source>
</evidence>
<proteinExistence type="predicted"/>
<name>A0ABQ6FNG8_9CHLR</name>
<evidence type="ECO:0000313" key="2">
    <source>
        <dbReference type="Proteomes" id="UP001344906"/>
    </source>
</evidence>
<dbReference type="SUPFAM" id="SSF52540">
    <property type="entry name" value="P-loop containing nucleoside triphosphate hydrolases"/>
    <property type="match status" value="1"/>
</dbReference>
<dbReference type="Proteomes" id="UP001344906">
    <property type="component" value="Unassembled WGS sequence"/>
</dbReference>
<comment type="caution">
    <text evidence="1">The sequence shown here is derived from an EMBL/GenBank/DDBJ whole genome shotgun (WGS) entry which is preliminary data.</text>
</comment>
<accession>A0ABQ6FNG8</accession>
<gene>
    <name evidence="1" type="ORF">KDH_09220</name>
</gene>
<keyword evidence="2" id="KW-1185">Reference proteome</keyword>
<organism evidence="1 2">
    <name type="scientific">Dictyobacter halimunensis</name>
    <dbReference type="NCBI Taxonomy" id="3026934"/>
    <lineage>
        <taxon>Bacteria</taxon>
        <taxon>Bacillati</taxon>
        <taxon>Chloroflexota</taxon>
        <taxon>Ktedonobacteria</taxon>
        <taxon>Ktedonobacterales</taxon>
        <taxon>Dictyobacteraceae</taxon>
        <taxon>Dictyobacter</taxon>
    </lineage>
</organism>
<protein>
    <recommendedName>
        <fullName evidence="3">Uridine kinase</fullName>
    </recommendedName>
</protein>
<reference evidence="1 2" key="1">
    <citation type="submission" date="2023-02" db="EMBL/GenBank/DDBJ databases">
        <title>Dictyobacter halimunensis sp. nov., a new member of the class Ktedonobacteria from forest soil in a geothermal area.</title>
        <authorList>
            <person name="Rachmania M.K."/>
            <person name="Ningsih F."/>
            <person name="Sakai Y."/>
            <person name="Yabe S."/>
            <person name="Yokota A."/>
            <person name="Sjamsuridzal W."/>
        </authorList>
    </citation>
    <scope>NUCLEOTIDE SEQUENCE [LARGE SCALE GENOMIC DNA]</scope>
    <source>
        <strain evidence="1 2">S3.2.2.5</strain>
    </source>
</reference>
<sequence length="88" mass="10384">MLVDGVFLLRSELDPLWDYRIFVQADFEVALRRAVERDQPLFGDAMAVRRRYLQRYIPGQQLYLQRDHPQERADAIVLNNDPTQAIIP</sequence>